<feature type="domain" description="PUL" evidence="1">
    <location>
        <begin position="1"/>
        <end position="244"/>
    </location>
</feature>
<dbReference type="OrthoDB" id="10265988at2759"/>
<name>A0A8H4PR57_9HYPO</name>
<dbReference type="InterPro" id="IPR011989">
    <property type="entry name" value="ARM-like"/>
</dbReference>
<dbReference type="Pfam" id="PF08324">
    <property type="entry name" value="PUL"/>
    <property type="match status" value="1"/>
</dbReference>
<sequence length="246" mass="25874">MVSSGRKDAALNPGEESALLSLREALVASKPITPQALELVIRIVTQWPYGDRLPGLDVLRCVARYPLAAQYSGPQGKTLLDVAIGSSVPEGEAPGENAAMMGARTLANLFGSADGRSLASSQADKAIAFLERLAGIEGGGPVGRSNRNVLIALTTSLVNFAVLAQKEKLLSSAQRRRLVVLVGAALRDQADAEVLYRALVALGTVLGDTAEAAGGMNIKEWIRAAKERCAEERVRGVADECLSLAR</sequence>
<gene>
    <name evidence="2" type="ORF">G6O67_005265</name>
</gene>
<dbReference type="PROSITE" id="PS51396">
    <property type="entry name" value="PUL"/>
    <property type="match status" value="1"/>
</dbReference>
<evidence type="ECO:0000313" key="3">
    <source>
        <dbReference type="Proteomes" id="UP000557566"/>
    </source>
</evidence>
<keyword evidence="3" id="KW-1185">Reference proteome</keyword>
<reference evidence="2 3" key="1">
    <citation type="journal article" date="2020" name="Genome Biol. Evol.">
        <title>A new high-quality draft genome assembly of the Chinese cordyceps Ophiocordyceps sinensis.</title>
        <authorList>
            <person name="Shu R."/>
            <person name="Zhang J."/>
            <person name="Meng Q."/>
            <person name="Zhang H."/>
            <person name="Zhou G."/>
            <person name="Li M."/>
            <person name="Wu P."/>
            <person name="Zhao Y."/>
            <person name="Chen C."/>
            <person name="Qin Q."/>
        </authorList>
    </citation>
    <scope>NUCLEOTIDE SEQUENCE [LARGE SCALE GENOMIC DNA]</scope>
    <source>
        <strain evidence="2 3">IOZ07</strain>
    </source>
</reference>
<organism evidence="2 3">
    <name type="scientific">Ophiocordyceps sinensis</name>
    <dbReference type="NCBI Taxonomy" id="72228"/>
    <lineage>
        <taxon>Eukaryota</taxon>
        <taxon>Fungi</taxon>
        <taxon>Dikarya</taxon>
        <taxon>Ascomycota</taxon>
        <taxon>Pezizomycotina</taxon>
        <taxon>Sordariomycetes</taxon>
        <taxon>Hypocreomycetidae</taxon>
        <taxon>Hypocreales</taxon>
        <taxon>Ophiocordycipitaceae</taxon>
        <taxon>Ophiocordyceps</taxon>
    </lineage>
</organism>
<dbReference type="Proteomes" id="UP000557566">
    <property type="component" value="Unassembled WGS sequence"/>
</dbReference>
<evidence type="ECO:0000313" key="2">
    <source>
        <dbReference type="EMBL" id="KAF4508946.1"/>
    </source>
</evidence>
<accession>A0A8H4PR57</accession>
<evidence type="ECO:0000259" key="1">
    <source>
        <dbReference type="PROSITE" id="PS51396"/>
    </source>
</evidence>
<comment type="caution">
    <text evidence="2">The sequence shown here is derived from an EMBL/GenBank/DDBJ whole genome shotgun (WGS) entry which is preliminary data.</text>
</comment>
<protein>
    <recommendedName>
        <fullName evidence="1">PUL domain-containing protein</fullName>
    </recommendedName>
</protein>
<dbReference type="AlphaFoldDB" id="A0A8H4PR57"/>
<proteinExistence type="predicted"/>
<dbReference type="Gene3D" id="1.25.10.10">
    <property type="entry name" value="Leucine-rich Repeat Variant"/>
    <property type="match status" value="1"/>
</dbReference>
<dbReference type="InterPro" id="IPR013535">
    <property type="entry name" value="PUL_dom"/>
</dbReference>
<dbReference type="EMBL" id="JAAVMX010000005">
    <property type="protein sequence ID" value="KAF4508946.1"/>
    <property type="molecule type" value="Genomic_DNA"/>
</dbReference>